<dbReference type="Pfam" id="PF13460">
    <property type="entry name" value="NAD_binding_10"/>
    <property type="match status" value="1"/>
</dbReference>
<evidence type="ECO:0000313" key="2">
    <source>
        <dbReference type="EMBL" id="AKU96005.1"/>
    </source>
</evidence>
<evidence type="ECO:0000259" key="1">
    <source>
        <dbReference type="Pfam" id="PF13460"/>
    </source>
</evidence>
<dbReference type="InterPro" id="IPR016040">
    <property type="entry name" value="NAD(P)-bd_dom"/>
</dbReference>
<evidence type="ECO:0000313" key="3">
    <source>
        <dbReference type="Proteomes" id="UP000064967"/>
    </source>
</evidence>
<dbReference type="CDD" id="cd05244">
    <property type="entry name" value="BVR-B_like_SDR_a"/>
    <property type="match status" value="1"/>
</dbReference>
<dbReference type="Proteomes" id="UP000064967">
    <property type="component" value="Chromosome"/>
</dbReference>
<reference evidence="2 3" key="1">
    <citation type="submission" date="2015-08" db="EMBL/GenBank/DDBJ databases">
        <authorList>
            <person name="Babu N.S."/>
            <person name="Beckwith C.J."/>
            <person name="Beseler K.G."/>
            <person name="Brison A."/>
            <person name="Carone J.V."/>
            <person name="Caskin T.P."/>
            <person name="Diamond M."/>
            <person name="Durham M.E."/>
            <person name="Foxe J.M."/>
            <person name="Go M."/>
            <person name="Henderson B.A."/>
            <person name="Jones I.B."/>
            <person name="McGettigan J.A."/>
            <person name="Micheletti S.J."/>
            <person name="Nasrallah M.E."/>
            <person name="Ortiz D."/>
            <person name="Piller C.R."/>
            <person name="Privatt S.R."/>
            <person name="Schneider S.L."/>
            <person name="Sharp S."/>
            <person name="Smith T.C."/>
            <person name="Stanton J.D."/>
            <person name="Ullery H.E."/>
            <person name="Wilson R.J."/>
            <person name="Serrano M.G."/>
            <person name="Buck G."/>
            <person name="Lee V."/>
            <person name="Wang Y."/>
            <person name="Carvalho R."/>
            <person name="Voegtly L."/>
            <person name="Shi R."/>
            <person name="Duckworth R."/>
            <person name="Johnson A."/>
            <person name="Loviza R."/>
            <person name="Walstead R."/>
            <person name="Shah Z."/>
            <person name="Kiflezghi M."/>
            <person name="Wade K."/>
            <person name="Ball S.L."/>
            <person name="Bradley K.W."/>
            <person name="Asai D.J."/>
            <person name="Bowman C.A."/>
            <person name="Russell D.A."/>
            <person name="Pope W.H."/>
            <person name="Jacobs-Sera D."/>
            <person name="Hendrix R.W."/>
            <person name="Hatfull G.F."/>
        </authorList>
    </citation>
    <scope>NUCLEOTIDE SEQUENCE [LARGE SCALE GENOMIC DNA]</scope>
    <source>
        <strain evidence="2 3">DSM 27648</strain>
    </source>
</reference>
<accession>A0A0K1PR36</accession>
<protein>
    <submittedName>
        <fullName evidence="2">Flavin reductase</fullName>
    </submittedName>
</protein>
<dbReference type="RefSeq" id="WP_146647360.1">
    <property type="nucleotide sequence ID" value="NZ_CP012333.1"/>
</dbReference>
<dbReference type="PANTHER" id="PTHR43355:SF2">
    <property type="entry name" value="FLAVIN REDUCTASE (NADPH)"/>
    <property type="match status" value="1"/>
</dbReference>
<proteinExistence type="predicted"/>
<dbReference type="PANTHER" id="PTHR43355">
    <property type="entry name" value="FLAVIN REDUCTASE (NADPH)"/>
    <property type="match status" value="1"/>
</dbReference>
<name>A0A0K1PR36_9BACT</name>
<dbReference type="EMBL" id="CP012333">
    <property type="protein sequence ID" value="AKU96005.1"/>
    <property type="molecule type" value="Genomic_DNA"/>
</dbReference>
<feature type="domain" description="NAD(P)-binding" evidence="1">
    <location>
        <begin position="15"/>
        <end position="198"/>
    </location>
</feature>
<dbReference type="GO" id="GO:0042602">
    <property type="term" value="F:riboflavin reductase (NADPH) activity"/>
    <property type="evidence" value="ECO:0007669"/>
    <property type="project" value="TreeGrafter"/>
</dbReference>
<sequence>MVTTHPNPMRLFVLGATGGTGRALVEQGLGRGHSMTAFVRSPQKLAPREGLTILGGDPLSTKELTRVLPGHDAVFFSLGPPGIGPTTVLREGARALVPAMKATGIRRLLVVSAAVLFENEGFIVWLARHTFLRNVYEDGTAMERVFMESDLDWTFSRPPRLTNGPLTREYRIADGRMPPGTRVVSRNDVAHFLLDEAEQDEHLHRIVGMAAGKPLPAERPILRTA</sequence>
<dbReference type="InterPro" id="IPR036291">
    <property type="entry name" value="NAD(P)-bd_dom_sf"/>
</dbReference>
<dbReference type="InterPro" id="IPR051606">
    <property type="entry name" value="Polyketide_Oxido-like"/>
</dbReference>
<gene>
    <name evidence="2" type="ORF">AKJ09_02669</name>
</gene>
<organism evidence="2 3">
    <name type="scientific">Labilithrix luteola</name>
    <dbReference type="NCBI Taxonomy" id="1391654"/>
    <lineage>
        <taxon>Bacteria</taxon>
        <taxon>Pseudomonadati</taxon>
        <taxon>Myxococcota</taxon>
        <taxon>Polyangia</taxon>
        <taxon>Polyangiales</taxon>
        <taxon>Labilitrichaceae</taxon>
        <taxon>Labilithrix</taxon>
    </lineage>
</organism>
<dbReference type="KEGG" id="llu:AKJ09_02669"/>
<dbReference type="SUPFAM" id="SSF51735">
    <property type="entry name" value="NAD(P)-binding Rossmann-fold domains"/>
    <property type="match status" value="1"/>
</dbReference>
<dbReference type="Gene3D" id="3.40.50.720">
    <property type="entry name" value="NAD(P)-binding Rossmann-like Domain"/>
    <property type="match status" value="1"/>
</dbReference>
<dbReference type="STRING" id="1391654.AKJ09_02669"/>
<dbReference type="AlphaFoldDB" id="A0A0K1PR36"/>
<dbReference type="OrthoDB" id="7352421at2"/>
<dbReference type="GO" id="GO:0004074">
    <property type="term" value="F:biliverdin reductase [NAD(P)H] activity"/>
    <property type="evidence" value="ECO:0007669"/>
    <property type="project" value="TreeGrafter"/>
</dbReference>
<keyword evidence="3" id="KW-1185">Reference proteome</keyword>